<organism evidence="1 2">
    <name type="scientific">Prunus dulcis</name>
    <name type="common">Almond</name>
    <name type="synonym">Amygdalus dulcis</name>
    <dbReference type="NCBI Taxonomy" id="3755"/>
    <lineage>
        <taxon>Eukaryota</taxon>
        <taxon>Viridiplantae</taxon>
        <taxon>Streptophyta</taxon>
        <taxon>Embryophyta</taxon>
        <taxon>Tracheophyta</taxon>
        <taxon>Spermatophyta</taxon>
        <taxon>Magnoliopsida</taxon>
        <taxon>eudicotyledons</taxon>
        <taxon>Gunneridae</taxon>
        <taxon>Pentapetalae</taxon>
        <taxon>rosids</taxon>
        <taxon>fabids</taxon>
        <taxon>Rosales</taxon>
        <taxon>Rosaceae</taxon>
        <taxon>Amygdaloideae</taxon>
        <taxon>Amygdaleae</taxon>
        <taxon>Prunus</taxon>
    </lineage>
</organism>
<sequence>MSDHGSVTYYDVDLEDSCSGLLKIPSDMFEWEKPNKGIVFMGINSKGTLPFFFAFSCDQQQLNLSFVRDEPKLRRNSASWLLLLLAVLRLLADC</sequence>
<accession>A0AAD4VW75</accession>
<protein>
    <submittedName>
        <fullName evidence="1">Uncharacterized protein</fullName>
    </submittedName>
</protein>
<dbReference type="EMBL" id="JAJFAZ020000004">
    <property type="protein sequence ID" value="KAI5331916.1"/>
    <property type="molecule type" value="Genomic_DNA"/>
</dbReference>
<gene>
    <name evidence="1" type="ORF">L3X38_022042</name>
</gene>
<dbReference type="AlphaFoldDB" id="A0AAD4VW75"/>
<reference evidence="1 2" key="1">
    <citation type="journal article" date="2022" name="G3 (Bethesda)">
        <title>Whole-genome sequence and methylome profiling of the almond [Prunus dulcis (Mill.) D.A. Webb] cultivar 'Nonpareil'.</title>
        <authorList>
            <person name="D'Amico-Willman K.M."/>
            <person name="Ouma W.Z."/>
            <person name="Meulia T."/>
            <person name="Sideli G.M."/>
            <person name="Gradziel T.M."/>
            <person name="Fresnedo-Ramirez J."/>
        </authorList>
    </citation>
    <scope>NUCLEOTIDE SEQUENCE [LARGE SCALE GENOMIC DNA]</scope>
    <source>
        <strain evidence="1">Clone GOH B32 T37-40</strain>
    </source>
</reference>
<evidence type="ECO:0000313" key="2">
    <source>
        <dbReference type="Proteomes" id="UP001054821"/>
    </source>
</evidence>
<keyword evidence="2" id="KW-1185">Reference proteome</keyword>
<comment type="caution">
    <text evidence="1">The sequence shown here is derived from an EMBL/GenBank/DDBJ whole genome shotgun (WGS) entry which is preliminary data.</text>
</comment>
<evidence type="ECO:0000313" key="1">
    <source>
        <dbReference type="EMBL" id="KAI5331916.1"/>
    </source>
</evidence>
<proteinExistence type="predicted"/>
<dbReference type="Proteomes" id="UP001054821">
    <property type="component" value="Chromosome 4"/>
</dbReference>
<name>A0AAD4VW75_PRUDU</name>